<dbReference type="Proteomes" id="UP001500897">
    <property type="component" value="Unassembled WGS sequence"/>
</dbReference>
<dbReference type="InterPro" id="IPR000073">
    <property type="entry name" value="AB_hydrolase_1"/>
</dbReference>
<dbReference type="Gene3D" id="3.40.50.1820">
    <property type="entry name" value="alpha/beta hydrolase"/>
    <property type="match status" value="1"/>
</dbReference>
<comment type="caution">
    <text evidence="2">The sequence shown here is derived from an EMBL/GenBank/DDBJ whole genome shotgun (WGS) entry which is preliminary data.</text>
</comment>
<dbReference type="SUPFAM" id="SSF53474">
    <property type="entry name" value="alpha/beta-Hydrolases"/>
    <property type="match status" value="1"/>
</dbReference>
<keyword evidence="3" id="KW-1185">Reference proteome</keyword>
<gene>
    <name evidence="2" type="ORF">GCM10009759_40760</name>
</gene>
<accession>A0ABN2X4Y4</accession>
<dbReference type="Pfam" id="PF12697">
    <property type="entry name" value="Abhydrolase_6"/>
    <property type="match status" value="1"/>
</dbReference>
<evidence type="ECO:0000313" key="2">
    <source>
        <dbReference type="EMBL" id="GAA2104517.1"/>
    </source>
</evidence>
<dbReference type="RefSeq" id="WP_344553795.1">
    <property type="nucleotide sequence ID" value="NZ_BAAANS010000027.1"/>
</dbReference>
<name>A0ABN2X4Y4_9ACTN</name>
<evidence type="ECO:0000313" key="3">
    <source>
        <dbReference type="Proteomes" id="UP001500897"/>
    </source>
</evidence>
<feature type="domain" description="AB hydrolase-1" evidence="1">
    <location>
        <begin position="37"/>
        <end position="230"/>
    </location>
</feature>
<protein>
    <recommendedName>
        <fullName evidence="1">AB hydrolase-1 domain-containing protein</fullName>
    </recommendedName>
</protein>
<sequence length="252" mass="26347">MDFVESTVEADGERLACTVVEPDAPTASAPARPLTALLMHGAGSGDRHRCLPLARELAAAGCRAVVFDFAGHGASSGALGELSLARRARQARAVLDRCAPTGPLLLVGFSMSGQTVADLLRMPELAVRTESVALCAPAAYAREVSELPFAKQEFTNRLRQEGSWRSSTAFETLAAFGGRAVLVLPAADGVIPAGVTEALDAALRTRPAAAYARLTLPGADHLLGRWLGEHPEECERVAAALLEGVDRGPKSA</sequence>
<organism evidence="2 3">
    <name type="scientific">Kitasatospora saccharophila</name>
    <dbReference type="NCBI Taxonomy" id="407973"/>
    <lineage>
        <taxon>Bacteria</taxon>
        <taxon>Bacillati</taxon>
        <taxon>Actinomycetota</taxon>
        <taxon>Actinomycetes</taxon>
        <taxon>Kitasatosporales</taxon>
        <taxon>Streptomycetaceae</taxon>
        <taxon>Kitasatospora</taxon>
    </lineage>
</organism>
<evidence type="ECO:0000259" key="1">
    <source>
        <dbReference type="Pfam" id="PF12697"/>
    </source>
</evidence>
<reference evidence="2 3" key="1">
    <citation type="journal article" date="2019" name="Int. J. Syst. Evol. Microbiol.">
        <title>The Global Catalogue of Microorganisms (GCM) 10K type strain sequencing project: providing services to taxonomists for standard genome sequencing and annotation.</title>
        <authorList>
            <consortium name="The Broad Institute Genomics Platform"/>
            <consortium name="The Broad Institute Genome Sequencing Center for Infectious Disease"/>
            <person name="Wu L."/>
            <person name="Ma J."/>
        </authorList>
    </citation>
    <scope>NUCLEOTIDE SEQUENCE [LARGE SCALE GENOMIC DNA]</scope>
    <source>
        <strain evidence="2 3">JCM 14559</strain>
    </source>
</reference>
<dbReference type="InterPro" id="IPR029058">
    <property type="entry name" value="AB_hydrolase_fold"/>
</dbReference>
<dbReference type="EMBL" id="BAAANS010000027">
    <property type="protein sequence ID" value="GAA2104517.1"/>
    <property type="molecule type" value="Genomic_DNA"/>
</dbReference>
<proteinExistence type="predicted"/>